<dbReference type="GO" id="GO:0051536">
    <property type="term" value="F:iron-sulfur cluster binding"/>
    <property type="evidence" value="ECO:0007669"/>
    <property type="project" value="UniProtKB-KW"/>
</dbReference>
<dbReference type="GO" id="GO:0046872">
    <property type="term" value="F:metal ion binding"/>
    <property type="evidence" value="ECO:0007669"/>
    <property type="project" value="UniProtKB-KW"/>
</dbReference>
<dbReference type="OrthoDB" id="9808002at2"/>
<evidence type="ECO:0000256" key="1">
    <source>
        <dbReference type="ARBA" id="ARBA00001933"/>
    </source>
</evidence>
<dbReference type="Pfam" id="PF00266">
    <property type="entry name" value="Aminotran_5"/>
    <property type="match status" value="1"/>
</dbReference>
<evidence type="ECO:0000313" key="10">
    <source>
        <dbReference type="EMBL" id="ROO33632.1"/>
    </source>
</evidence>
<dbReference type="PIRSF" id="PIRSF005572">
    <property type="entry name" value="NifS"/>
    <property type="match status" value="1"/>
</dbReference>
<keyword evidence="3" id="KW-0808">Transferase</keyword>
<dbReference type="EMBL" id="AYKF01000062">
    <property type="protein sequence ID" value="ROO33632.1"/>
    <property type="molecule type" value="Genomic_DNA"/>
</dbReference>
<evidence type="ECO:0000256" key="5">
    <source>
        <dbReference type="ARBA" id="ARBA00022898"/>
    </source>
</evidence>
<comment type="cofactor">
    <cofactor evidence="1">
        <name>pyridoxal 5'-phosphate</name>
        <dbReference type="ChEBI" id="CHEBI:597326"/>
    </cofactor>
</comment>
<dbReference type="SUPFAM" id="SSF53383">
    <property type="entry name" value="PLP-dependent transferases"/>
    <property type="match status" value="1"/>
</dbReference>
<dbReference type="GO" id="GO:0031071">
    <property type="term" value="F:cysteine desulfurase activity"/>
    <property type="evidence" value="ECO:0007669"/>
    <property type="project" value="UniProtKB-EC"/>
</dbReference>
<keyword evidence="6" id="KW-0408">Iron</keyword>
<dbReference type="InterPro" id="IPR015421">
    <property type="entry name" value="PyrdxlP-dep_Trfase_major"/>
</dbReference>
<evidence type="ECO:0000259" key="9">
    <source>
        <dbReference type="Pfam" id="PF00266"/>
    </source>
</evidence>
<organism evidence="10 11">
    <name type="scientific">Salinisphaera orenii YIM 95161</name>
    <dbReference type="NCBI Taxonomy" id="1051139"/>
    <lineage>
        <taxon>Bacteria</taxon>
        <taxon>Pseudomonadati</taxon>
        <taxon>Pseudomonadota</taxon>
        <taxon>Gammaproteobacteria</taxon>
        <taxon>Salinisphaerales</taxon>
        <taxon>Salinisphaeraceae</taxon>
        <taxon>Salinisphaera</taxon>
    </lineage>
</organism>
<dbReference type="PANTHER" id="PTHR11601">
    <property type="entry name" value="CYSTEINE DESULFURYLASE FAMILY MEMBER"/>
    <property type="match status" value="1"/>
</dbReference>
<dbReference type="InterPro" id="IPR016454">
    <property type="entry name" value="Cysteine_dSase"/>
</dbReference>
<proteinExistence type="inferred from homology"/>
<evidence type="ECO:0000256" key="8">
    <source>
        <dbReference type="ARBA" id="ARBA00050776"/>
    </source>
</evidence>
<dbReference type="InterPro" id="IPR000192">
    <property type="entry name" value="Aminotrans_V_dom"/>
</dbReference>
<comment type="catalytic activity">
    <reaction evidence="8">
        <text>(sulfur carrier)-H + L-cysteine = (sulfur carrier)-SH + L-alanine</text>
        <dbReference type="Rhea" id="RHEA:43892"/>
        <dbReference type="Rhea" id="RHEA-COMP:14737"/>
        <dbReference type="Rhea" id="RHEA-COMP:14739"/>
        <dbReference type="ChEBI" id="CHEBI:29917"/>
        <dbReference type="ChEBI" id="CHEBI:35235"/>
        <dbReference type="ChEBI" id="CHEBI:57972"/>
        <dbReference type="ChEBI" id="CHEBI:64428"/>
        <dbReference type="EC" id="2.8.1.7"/>
    </reaction>
</comment>
<dbReference type="PANTHER" id="PTHR11601:SF34">
    <property type="entry name" value="CYSTEINE DESULFURASE"/>
    <property type="match status" value="1"/>
</dbReference>
<reference evidence="10 11" key="1">
    <citation type="submission" date="2013-10" db="EMBL/GenBank/DDBJ databases">
        <title>Salinisphaera halophila YIM 95161 Genome Sequencing.</title>
        <authorList>
            <person name="Lai Q."/>
            <person name="Li C."/>
            <person name="Shao Z."/>
        </authorList>
    </citation>
    <scope>NUCLEOTIDE SEQUENCE [LARGE SCALE GENOMIC DNA]</scope>
    <source>
        <strain evidence="10 11">YIM 95161</strain>
    </source>
</reference>
<sequence length="388" mass="38729">MSAPATIHLDNAATARLAPGVGAAMWRVLDGADANPSSAHAPGRAAAAAIDDAAEALARLIGAPPEALVWTSGATESINLALKGAVGFAGGGHVVSVVTEHRATLDTLDVLERDGTRVTRLGVDGVGRIDLAALEAAIADEATLVSVMHVNNETGVIQDIAAIGALCAARGVPLHVDAAQSLGREPIDVAALNIALLSMSAHKIGGPKGIGALYVRRRPRLGLAAQIHGGGQQGGLRSGTLAGHQIAGFGAAADHARAVREAEQPRLAALRDRLAQRLAAIDGVTRNGSGAHVAAPFLNVSVAGVHGDALLTGLTEGVPALAVASGAACSAAKGQSSYVLRAMGRSPREAGASVRFSLGAATDVAAVDAAAARFAEEVARLRALASAA</sequence>
<gene>
    <name evidence="10" type="ORF">SAHL_03740</name>
</gene>
<evidence type="ECO:0000256" key="3">
    <source>
        <dbReference type="ARBA" id="ARBA00022679"/>
    </source>
</evidence>
<protein>
    <submittedName>
        <fullName evidence="10">Cysteine desulfurase</fullName>
    </submittedName>
</protein>
<name>A0A423Q3W2_9GAMM</name>
<evidence type="ECO:0000313" key="11">
    <source>
        <dbReference type="Proteomes" id="UP000285123"/>
    </source>
</evidence>
<comment type="similarity">
    <text evidence="2">Belongs to the class-V pyridoxal-phosphate-dependent aminotransferase family. NifS/IscS subfamily.</text>
</comment>
<dbReference type="RefSeq" id="WP_123590054.1">
    <property type="nucleotide sequence ID" value="NZ_AYKF01000062.1"/>
</dbReference>
<keyword evidence="7" id="KW-0411">Iron-sulfur</keyword>
<dbReference type="Gene3D" id="3.40.640.10">
    <property type="entry name" value="Type I PLP-dependent aspartate aminotransferase-like (Major domain)"/>
    <property type="match status" value="1"/>
</dbReference>
<keyword evidence="5" id="KW-0663">Pyridoxal phosphate</keyword>
<feature type="domain" description="Aminotransferase class V" evidence="9">
    <location>
        <begin position="7"/>
        <end position="369"/>
    </location>
</feature>
<evidence type="ECO:0000256" key="4">
    <source>
        <dbReference type="ARBA" id="ARBA00022723"/>
    </source>
</evidence>
<dbReference type="AlphaFoldDB" id="A0A423Q3W2"/>
<evidence type="ECO:0000256" key="6">
    <source>
        <dbReference type="ARBA" id="ARBA00023004"/>
    </source>
</evidence>
<comment type="caution">
    <text evidence="10">The sequence shown here is derived from an EMBL/GenBank/DDBJ whole genome shotgun (WGS) entry which is preliminary data.</text>
</comment>
<dbReference type="Proteomes" id="UP000285123">
    <property type="component" value="Unassembled WGS sequence"/>
</dbReference>
<evidence type="ECO:0000256" key="7">
    <source>
        <dbReference type="ARBA" id="ARBA00023014"/>
    </source>
</evidence>
<accession>A0A423Q3W2</accession>
<keyword evidence="4" id="KW-0479">Metal-binding</keyword>
<evidence type="ECO:0000256" key="2">
    <source>
        <dbReference type="ARBA" id="ARBA00006490"/>
    </source>
</evidence>
<dbReference type="InterPro" id="IPR015422">
    <property type="entry name" value="PyrdxlP-dep_Trfase_small"/>
</dbReference>
<dbReference type="Gene3D" id="3.90.1150.10">
    <property type="entry name" value="Aspartate Aminotransferase, domain 1"/>
    <property type="match status" value="1"/>
</dbReference>
<dbReference type="InterPro" id="IPR015424">
    <property type="entry name" value="PyrdxlP-dep_Trfase"/>
</dbReference>